<feature type="domain" description="OmpA-like" evidence="6">
    <location>
        <begin position="598"/>
        <end position="719"/>
    </location>
</feature>
<keyword evidence="2 3" id="KW-0472">Membrane</keyword>
<dbReference type="SUPFAM" id="SSF103088">
    <property type="entry name" value="OmpA-like"/>
    <property type="match status" value="1"/>
</dbReference>
<dbReference type="PROSITE" id="PS51123">
    <property type="entry name" value="OMPA_2"/>
    <property type="match status" value="1"/>
</dbReference>
<dbReference type="PROSITE" id="PS50914">
    <property type="entry name" value="BON"/>
    <property type="match status" value="1"/>
</dbReference>
<reference evidence="7 8" key="1">
    <citation type="submission" date="2024-01" db="EMBL/GenBank/DDBJ databases">
        <title>Mesobacterium rodlantinim sp. nov., isolated from shallow sea hydrothermal systems off Kueishantao Island.</title>
        <authorList>
            <person name="Su Z."/>
            <person name="Tang K."/>
        </authorList>
    </citation>
    <scope>NUCLEOTIDE SEQUENCE [LARGE SCALE GENOMIC DNA]</scope>
    <source>
        <strain evidence="7 8">TK19101</strain>
    </source>
</reference>
<evidence type="ECO:0000313" key="8">
    <source>
        <dbReference type="Proteomes" id="UP001348149"/>
    </source>
</evidence>
<evidence type="ECO:0000259" key="6">
    <source>
        <dbReference type="PROSITE" id="PS51123"/>
    </source>
</evidence>
<evidence type="ECO:0000259" key="5">
    <source>
        <dbReference type="PROSITE" id="PS50914"/>
    </source>
</evidence>
<dbReference type="CDD" id="cd07185">
    <property type="entry name" value="OmpA_C-like"/>
    <property type="match status" value="1"/>
</dbReference>
<dbReference type="PANTHER" id="PTHR30329:SF21">
    <property type="entry name" value="LIPOPROTEIN YIAD-RELATED"/>
    <property type="match status" value="1"/>
</dbReference>
<dbReference type="InterPro" id="IPR036737">
    <property type="entry name" value="OmpA-like_sf"/>
</dbReference>
<dbReference type="InterPro" id="IPR050330">
    <property type="entry name" value="Bact_OuterMem_StrucFunc"/>
</dbReference>
<feature type="compositionally biased region" description="Low complexity" evidence="4">
    <location>
        <begin position="741"/>
        <end position="763"/>
    </location>
</feature>
<protein>
    <submittedName>
        <fullName evidence="7">OmpA family protein</fullName>
    </submittedName>
</protein>
<dbReference type="InterPro" id="IPR006690">
    <property type="entry name" value="OMPA-like_CS"/>
</dbReference>
<dbReference type="Proteomes" id="UP001348149">
    <property type="component" value="Unassembled WGS sequence"/>
</dbReference>
<dbReference type="Gene3D" id="3.30.1330.60">
    <property type="entry name" value="OmpA-like domain"/>
    <property type="match status" value="1"/>
</dbReference>
<dbReference type="Pfam" id="PF00691">
    <property type="entry name" value="OmpA"/>
    <property type="match status" value="1"/>
</dbReference>
<dbReference type="InterPro" id="IPR007055">
    <property type="entry name" value="BON_dom"/>
</dbReference>
<evidence type="ECO:0000256" key="3">
    <source>
        <dbReference type="PROSITE-ProRule" id="PRU00473"/>
    </source>
</evidence>
<gene>
    <name evidence="7" type="ORF">VK792_01050</name>
</gene>
<evidence type="ECO:0000256" key="2">
    <source>
        <dbReference type="ARBA" id="ARBA00023136"/>
    </source>
</evidence>
<name>A0ABU6HCK7_9RHOB</name>
<keyword evidence="8" id="KW-1185">Reference proteome</keyword>
<dbReference type="PANTHER" id="PTHR30329">
    <property type="entry name" value="STATOR ELEMENT OF FLAGELLAR MOTOR COMPLEX"/>
    <property type="match status" value="1"/>
</dbReference>
<dbReference type="InterPro" id="IPR006665">
    <property type="entry name" value="OmpA-like"/>
</dbReference>
<feature type="region of interest" description="Disordered" evidence="4">
    <location>
        <begin position="719"/>
        <end position="776"/>
    </location>
</feature>
<organism evidence="7 8">
    <name type="scientific">Mesobacterium hydrothermale</name>
    <dbReference type="NCBI Taxonomy" id="3111907"/>
    <lineage>
        <taxon>Bacteria</taxon>
        <taxon>Pseudomonadati</taxon>
        <taxon>Pseudomonadota</taxon>
        <taxon>Alphaproteobacteria</taxon>
        <taxon>Rhodobacterales</taxon>
        <taxon>Roseobacteraceae</taxon>
        <taxon>Mesobacterium</taxon>
    </lineage>
</organism>
<dbReference type="PROSITE" id="PS01068">
    <property type="entry name" value="OMPA_1"/>
    <property type="match status" value="1"/>
</dbReference>
<evidence type="ECO:0000313" key="7">
    <source>
        <dbReference type="EMBL" id="MEC3859857.1"/>
    </source>
</evidence>
<evidence type="ECO:0000256" key="4">
    <source>
        <dbReference type="SAM" id="MobiDB-lite"/>
    </source>
</evidence>
<sequence>MRDVFAIAVIFFVLAGLGLFEVPNDDAVIEAGIRAQAQGILADHPHALELTVAGREISVTGRVDSQAQRRALESRLRAIDGVEAVSGAFEVLPAVDRFEFRMTKSNDGTMRAGGHVLRGATSVQVAQLAAVERVPLTVATGAPDDAWDDVIKILTSVVVALDTAEVSLSGHDGQVRGVATWPAQAERAQALLAGLPEAYKVAAQIDVLDDGRPFLFMAELHPRLGLTLRGKIPPSLGRAPLLAALGQPSRDLVQVAPADPDLPGFAGAVQTGARLLAQAGAGQVLVTGDSVLLSGARATPALVQAVAAARAELGDGYQLDTSLLPDEPDLPFGLRIEKAATGVTLSGFLPQGDATTALLQAMAADDSALRLSVYPDLDGVAEAARVAAEAMGLAENGVAVVSEGELTLDVVLRDPNVQTRFATVLNGLPAGFHATRYVELLDDGSSPRARFLYDAVAGLRVEGKLPTGLDTPALQELTGVSVLDNRALTAFDGQIDGLSDRLKAVAAWLPDAERVRIDASAEGLEIAGVLSPGVDRDLIANETRALLQEGDQLTLTMMDAFPEEGLQRVNAASGQPQVFVAGYWLPVLDFDPAPKACEDKTAEGLVRDRVQFLSGSTRLDARAVRAVNWMSAVGLVCVNEGRLQLEIGGHTDNVGGASANRQISEARARQVAEAIFLRGVIPDFVQIRGYGESRPVADNATEDGRAANRRITFDWTIDMPQPEAATEGPETGAGMVPPEGPGALPAPDAAPILPALPLRPDIPQTAMNDPDIAGPG</sequence>
<proteinExistence type="predicted"/>
<dbReference type="EMBL" id="JAYLLH010000001">
    <property type="protein sequence ID" value="MEC3859857.1"/>
    <property type="molecule type" value="Genomic_DNA"/>
</dbReference>
<comment type="caution">
    <text evidence="7">The sequence shown here is derived from an EMBL/GenBank/DDBJ whole genome shotgun (WGS) entry which is preliminary data.</text>
</comment>
<evidence type="ECO:0000256" key="1">
    <source>
        <dbReference type="ARBA" id="ARBA00004370"/>
    </source>
</evidence>
<dbReference type="RefSeq" id="WP_326295425.1">
    <property type="nucleotide sequence ID" value="NZ_JAYLLH010000001.1"/>
</dbReference>
<feature type="domain" description="BON" evidence="5">
    <location>
        <begin position="25"/>
        <end position="93"/>
    </location>
</feature>
<accession>A0ABU6HCK7</accession>
<comment type="subcellular location">
    <subcellularLocation>
        <location evidence="1">Membrane</location>
    </subcellularLocation>
</comment>